<sequence length="185" mass="20743">MPCWEVWNSIDSEAFPVLKDLCIEECPNLKGDLQNHLPALQTLSIRNCELLDCSVPGPLTLRTLEIRKCNTVAFHKFPHLVERINVEGGPMVESMMEAISNIQPTCLQSLKLENCSSAISFRGGRLPASLKTLDICGINKLKFPLQHKHELLESLYINNSCDSLTSLPLAIFPNLTHLSVTYREN</sequence>
<dbReference type="Gene3D" id="3.80.10.10">
    <property type="entry name" value="Ribonuclease Inhibitor"/>
    <property type="match status" value="1"/>
</dbReference>
<evidence type="ECO:0008006" key="3">
    <source>
        <dbReference type="Google" id="ProtNLM"/>
    </source>
</evidence>
<accession>A0AAQ3NWN3</accession>
<organism evidence="1 2">
    <name type="scientific">Vigna mungo</name>
    <name type="common">Black gram</name>
    <name type="synonym">Phaseolus mungo</name>
    <dbReference type="NCBI Taxonomy" id="3915"/>
    <lineage>
        <taxon>Eukaryota</taxon>
        <taxon>Viridiplantae</taxon>
        <taxon>Streptophyta</taxon>
        <taxon>Embryophyta</taxon>
        <taxon>Tracheophyta</taxon>
        <taxon>Spermatophyta</taxon>
        <taxon>Magnoliopsida</taxon>
        <taxon>eudicotyledons</taxon>
        <taxon>Gunneridae</taxon>
        <taxon>Pentapetalae</taxon>
        <taxon>rosids</taxon>
        <taxon>fabids</taxon>
        <taxon>Fabales</taxon>
        <taxon>Fabaceae</taxon>
        <taxon>Papilionoideae</taxon>
        <taxon>50 kb inversion clade</taxon>
        <taxon>NPAAA clade</taxon>
        <taxon>indigoferoid/millettioid clade</taxon>
        <taxon>Phaseoleae</taxon>
        <taxon>Vigna</taxon>
    </lineage>
</organism>
<dbReference type="Proteomes" id="UP001374535">
    <property type="component" value="Chromosome 3"/>
</dbReference>
<evidence type="ECO:0000313" key="1">
    <source>
        <dbReference type="EMBL" id="WVZ17891.1"/>
    </source>
</evidence>
<name>A0AAQ3NWN3_VIGMU</name>
<gene>
    <name evidence="1" type="ORF">V8G54_010873</name>
</gene>
<dbReference type="EMBL" id="CP144698">
    <property type="protein sequence ID" value="WVZ17891.1"/>
    <property type="molecule type" value="Genomic_DNA"/>
</dbReference>
<protein>
    <recommendedName>
        <fullName evidence="3">Disease resistance protein</fullName>
    </recommendedName>
</protein>
<proteinExistence type="predicted"/>
<dbReference type="SUPFAM" id="SSF52047">
    <property type="entry name" value="RNI-like"/>
    <property type="match status" value="1"/>
</dbReference>
<keyword evidence="2" id="KW-1185">Reference proteome</keyword>
<evidence type="ECO:0000313" key="2">
    <source>
        <dbReference type="Proteomes" id="UP001374535"/>
    </source>
</evidence>
<reference evidence="1 2" key="1">
    <citation type="journal article" date="2023" name="Life. Sci Alliance">
        <title>Evolutionary insights into 3D genome organization and epigenetic landscape of Vigna mungo.</title>
        <authorList>
            <person name="Junaid A."/>
            <person name="Singh B."/>
            <person name="Bhatia S."/>
        </authorList>
    </citation>
    <scope>NUCLEOTIDE SEQUENCE [LARGE SCALE GENOMIC DNA]</scope>
    <source>
        <strain evidence="1">Urdbean</strain>
    </source>
</reference>
<dbReference type="InterPro" id="IPR032675">
    <property type="entry name" value="LRR_dom_sf"/>
</dbReference>
<dbReference type="AlphaFoldDB" id="A0AAQ3NWN3"/>
<feature type="non-terminal residue" evidence="1">
    <location>
        <position position="185"/>
    </location>
</feature>